<dbReference type="Pfam" id="PF07980">
    <property type="entry name" value="SusD_RagB"/>
    <property type="match status" value="1"/>
</dbReference>
<dbReference type="InterPro" id="IPR012944">
    <property type="entry name" value="SusD_RagB_dom"/>
</dbReference>
<organism evidence="8 9">
    <name type="scientific">Lentiprolixibacter aurantiacus</name>
    <dbReference type="NCBI Taxonomy" id="2993939"/>
    <lineage>
        <taxon>Bacteria</taxon>
        <taxon>Pseudomonadati</taxon>
        <taxon>Bacteroidota</taxon>
        <taxon>Flavobacteriia</taxon>
        <taxon>Flavobacteriales</taxon>
        <taxon>Flavobacteriaceae</taxon>
        <taxon>Lentiprolixibacter</taxon>
    </lineage>
</organism>
<evidence type="ECO:0000256" key="1">
    <source>
        <dbReference type="ARBA" id="ARBA00004442"/>
    </source>
</evidence>
<dbReference type="InterPro" id="IPR011990">
    <property type="entry name" value="TPR-like_helical_dom_sf"/>
</dbReference>
<keyword evidence="5" id="KW-0998">Cell outer membrane</keyword>
<keyword evidence="4" id="KW-0472">Membrane</keyword>
<dbReference type="EMBL" id="JAPFQP010000001">
    <property type="protein sequence ID" value="MCX2718171.1"/>
    <property type="molecule type" value="Genomic_DNA"/>
</dbReference>
<dbReference type="AlphaFoldDB" id="A0AAE3SMD4"/>
<dbReference type="RefSeq" id="WP_266010166.1">
    <property type="nucleotide sequence ID" value="NZ_JAPFQP010000001.1"/>
</dbReference>
<name>A0AAE3SMD4_9FLAO</name>
<comment type="similarity">
    <text evidence="2">Belongs to the SusD family.</text>
</comment>
<dbReference type="Pfam" id="PF14322">
    <property type="entry name" value="SusD-like_3"/>
    <property type="match status" value="1"/>
</dbReference>
<evidence type="ECO:0000256" key="4">
    <source>
        <dbReference type="ARBA" id="ARBA00023136"/>
    </source>
</evidence>
<dbReference type="Proteomes" id="UP001207116">
    <property type="component" value="Unassembled WGS sequence"/>
</dbReference>
<proteinExistence type="inferred from homology"/>
<evidence type="ECO:0000256" key="5">
    <source>
        <dbReference type="ARBA" id="ARBA00023237"/>
    </source>
</evidence>
<keyword evidence="9" id="KW-1185">Reference proteome</keyword>
<evidence type="ECO:0000313" key="9">
    <source>
        <dbReference type="Proteomes" id="UP001207116"/>
    </source>
</evidence>
<evidence type="ECO:0000256" key="2">
    <source>
        <dbReference type="ARBA" id="ARBA00006275"/>
    </source>
</evidence>
<feature type="domain" description="RagB/SusD" evidence="6">
    <location>
        <begin position="290"/>
        <end position="531"/>
    </location>
</feature>
<dbReference type="SUPFAM" id="SSF48452">
    <property type="entry name" value="TPR-like"/>
    <property type="match status" value="1"/>
</dbReference>
<dbReference type="InterPro" id="IPR033985">
    <property type="entry name" value="SusD-like_N"/>
</dbReference>
<sequence>MRKITNYLSIALLIPFVFSCTDLEIEGTDSLISDGFAGVANIKGEVDNISNTIANGALANQESLYALNEVTTDEYFVPTRGTDWGDNGRWLSIHQQTWNAELFDVVQPWQALNSVTINASRVINEKSVNTASGDVAQLKAEARFYRAWAMEWILDMWRQVPIRNVDEPNSAIPDVLTGQDAIDFIVADLTAALPDLPTVTAADGIDLKSRPTKAAANLLLARLHLNKHVYLDTSPDNADMQVVINAVDAITADGYTLAAPGEYFDIFRPSNDVETIWWSPADTGPRIWNTLHYSQDWPGVNDGGGWNGFVTLSEFYQLFEGDPDVNTPGSGQEERRGVVHDASTADEDNLGIGLGFLIDQQYDQDGTPLNARNNVGGVPLVFTKEAEKTEYSAPADNAVLETAGTRLLKYHPNEEGGDRRRHIVRYRYADAYLMKAEAMWRMGGDPLTMINALRSQRGATELTGPLDGQDLLDERGRELYGEMVRRQDLIRFDQYLRAWNQKEAGSDHLKIFPIPVSDVLANPNLSQNPGY</sequence>
<evidence type="ECO:0000313" key="8">
    <source>
        <dbReference type="EMBL" id="MCX2718171.1"/>
    </source>
</evidence>
<dbReference type="Gene3D" id="1.25.40.390">
    <property type="match status" value="1"/>
</dbReference>
<comment type="subcellular location">
    <subcellularLocation>
        <location evidence="1">Cell outer membrane</location>
    </subcellularLocation>
</comment>
<evidence type="ECO:0000259" key="7">
    <source>
        <dbReference type="Pfam" id="PF14322"/>
    </source>
</evidence>
<feature type="domain" description="SusD-like N-terminal" evidence="7">
    <location>
        <begin position="86"/>
        <end position="225"/>
    </location>
</feature>
<protein>
    <submittedName>
        <fullName evidence="8">RagB/SusD family nutrient uptake outer membrane protein</fullName>
    </submittedName>
</protein>
<dbReference type="GO" id="GO:0009279">
    <property type="term" value="C:cell outer membrane"/>
    <property type="evidence" value="ECO:0007669"/>
    <property type="project" value="UniProtKB-SubCell"/>
</dbReference>
<dbReference type="PROSITE" id="PS51257">
    <property type="entry name" value="PROKAR_LIPOPROTEIN"/>
    <property type="match status" value="1"/>
</dbReference>
<gene>
    <name evidence="8" type="ORF">OO016_01035</name>
</gene>
<accession>A0AAE3SMD4</accession>
<evidence type="ECO:0000256" key="3">
    <source>
        <dbReference type="ARBA" id="ARBA00022729"/>
    </source>
</evidence>
<keyword evidence="3" id="KW-0732">Signal</keyword>
<reference evidence="8" key="1">
    <citation type="submission" date="2022-11" db="EMBL/GenBank/DDBJ databases">
        <title>The characterization of three novel Bacteroidetes species and genomic analysis of their roles in tidal elemental geochemical cycles.</title>
        <authorList>
            <person name="Ma K.-J."/>
        </authorList>
    </citation>
    <scope>NUCLEOTIDE SEQUENCE</scope>
    <source>
        <strain evidence="8">M415</strain>
    </source>
</reference>
<evidence type="ECO:0000259" key="6">
    <source>
        <dbReference type="Pfam" id="PF07980"/>
    </source>
</evidence>
<comment type="caution">
    <text evidence="8">The sequence shown here is derived from an EMBL/GenBank/DDBJ whole genome shotgun (WGS) entry which is preliminary data.</text>
</comment>